<comment type="caution">
    <text evidence="3">The sequence shown here is derived from an EMBL/GenBank/DDBJ whole genome shotgun (WGS) entry which is preliminary data.</text>
</comment>
<dbReference type="EMBL" id="LQZG01000005">
    <property type="protein sequence ID" value="OAB86169.1"/>
    <property type="molecule type" value="Genomic_DNA"/>
</dbReference>
<feature type="domain" description="ARB-07466-like C-terminal" evidence="2">
    <location>
        <begin position="191"/>
        <end position="285"/>
    </location>
</feature>
<dbReference type="Pfam" id="PF26571">
    <property type="entry name" value="VldE"/>
    <property type="match status" value="1"/>
</dbReference>
<protein>
    <recommendedName>
        <fullName evidence="2">ARB-07466-like C-terminal domain-containing protein</fullName>
    </recommendedName>
</protein>
<evidence type="ECO:0000256" key="1">
    <source>
        <dbReference type="SAM" id="MobiDB-lite"/>
    </source>
</evidence>
<evidence type="ECO:0000313" key="4">
    <source>
        <dbReference type="Proteomes" id="UP000076976"/>
    </source>
</evidence>
<feature type="compositionally biased region" description="Acidic residues" evidence="1">
    <location>
        <begin position="150"/>
        <end position="166"/>
    </location>
</feature>
<evidence type="ECO:0000259" key="2">
    <source>
        <dbReference type="Pfam" id="PF26571"/>
    </source>
</evidence>
<accession>A0A176Q923</accession>
<dbReference type="RefSeq" id="WP_068277727.1">
    <property type="nucleotide sequence ID" value="NZ_LQZG01000005.1"/>
</dbReference>
<feature type="region of interest" description="Disordered" evidence="1">
    <location>
        <begin position="106"/>
        <end position="179"/>
    </location>
</feature>
<feature type="compositionally biased region" description="Basic and acidic residues" evidence="1">
    <location>
        <begin position="113"/>
        <end position="123"/>
    </location>
</feature>
<dbReference type="AlphaFoldDB" id="A0A176Q923"/>
<dbReference type="InterPro" id="IPR058593">
    <property type="entry name" value="ARB_07466-like_C"/>
</dbReference>
<name>A0A176Q923_9MICO</name>
<feature type="region of interest" description="Disordered" evidence="1">
    <location>
        <begin position="1"/>
        <end position="22"/>
    </location>
</feature>
<sequence length="293" mass="30366">MTQPPKHAARHGAPARRSLSRTLPRGAALKSAACVGLVVGASALVAAPTATGAASAEPTPDVSASSRASSMLEGRGDDAAQRSTARVALAVPTDLPAPVLQSAMSAGDLDVGAVKKPEPKPVPKPEPQPVVEQETPEPVEQTQEAQPEPQEQEAPEPEATPEETPEETTQAPAPAGGLDTTSYLAQAQAVGLGPNAQAVYSAVRSQYPHLTNIGGYRAGDPGDHGTGNAVDVMCGSADGDAVAAFVQQHASELNVKYVIWKQRIWMPGGSWKPMEDRGDPTQNHFDHVHISVG</sequence>
<feature type="compositionally biased region" description="Low complexity" evidence="1">
    <location>
        <begin position="129"/>
        <end position="149"/>
    </location>
</feature>
<reference evidence="3 4" key="1">
    <citation type="submission" date="2016-01" db="EMBL/GenBank/DDBJ databases">
        <title>Janibacter melonis strain CD11_4 genome sequencing and assembly.</title>
        <authorList>
            <person name="Nair G.R."/>
            <person name="Kaur G."/>
            <person name="Chander A.M."/>
            <person name="Mayilraj S."/>
        </authorList>
    </citation>
    <scope>NUCLEOTIDE SEQUENCE [LARGE SCALE GENOMIC DNA]</scope>
    <source>
        <strain evidence="3 4">CD11-4</strain>
    </source>
</reference>
<evidence type="ECO:0000313" key="3">
    <source>
        <dbReference type="EMBL" id="OAB86169.1"/>
    </source>
</evidence>
<keyword evidence="4" id="KW-1185">Reference proteome</keyword>
<dbReference type="InterPro" id="IPR006311">
    <property type="entry name" value="TAT_signal"/>
</dbReference>
<proteinExistence type="predicted"/>
<dbReference type="PROSITE" id="PS51318">
    <property type="entry name" value="TAT"/>
    <property type="match status" value="1"/>
</dbReference>
<organism evidence="3 4">
    <name type="scientific">Janibacter melonis</name>
    <dbReference type="NCBI Taxonomy" id="262209"/>
    <lineage>
        <taxon>Bacteria</taxon>
        <taxon>Bacillati</taxon>
        <taxon>Actinomycetota</taxon>
        <taxon>Actinomycetes</taxon>
        <taxon>Micrococcales</taxon>
        <taxon>Intrasporangiaceae</taxon>
        <taxon>Janibacter</taxon>
    </lineage>
</organism>
<gene>
    <name evidence="3" type="ORF">AWH69_14810</name>
</gene>
<feature type="region of interest" description="Disordered" evidence="1">
    <location>
        <begin position="49"/>
        <end position="83"/>
    </location>
</feature>
<dbReference type="STRING" id="262209.AWH69_14810"/>
<dbReference type="Proteomes" id="UP000076976">
    <property type="component" value="Unassembled WGS sequence"/>
</dbReference>